<evidence type="ECO:0000313" key="3">
    <source>
        <dbReference type="Proteomes" id="UP000019116"/>
    </source>
</evidence>
<sequence length="433" mass="46622">MTSEGNKAAAPNEPLPIEPLASSGAKRKRGRPRKYEYSTFEQPHMTQPIQSIPPFRSALYNPNIQHDGVHINHTLGGTLDTKMHTVYVLPAQQTQGDRPSRPVESGSTVKFRENQVSSSSSAHLQGNLGKDVIIGKHFVGKMTKQCPGFSLITVRVKDNQVLRGWIPDETNLRPITPKDDLAPDLPMLQPSKLQKKASAIHRQAAPPLPVHLENVTIAKPLQMRRPVETSTTKHIIPPARRPYVGSGVVAAAPVSVISGNVSRPLPKQDTGYLSQEPSATVVPVTVKPAQPVLVSCRHVDQDVHVEGKSVPEFNTDSESSSGSKESSGQTPRGFPAAMDETEITSGSKEHSNTANSDQHICKEPSDNPELSDEPKTESSILKGVDGSTTEASGTTPAAEASSATPNPLDDVQSAVKEDELKVDSKESRLTTTT</sequence>
<dbReference type="EnsemblPlants" id="TraesCS2A02G473200.1">
    <property type="protein sequence ID" value="TraesCS2A02G473200.1"/>
    <property type="gene ID" value="TraesCS2A02G473200"/>
</dbReference>
<feature type="compositionally biased region" description="Low complexity" evidence="1">
    <location>
        <begin position="386"/>
        <end position="405"/>
    </location>
</feature>
<dbReference type="Gramene" id="TraesLAC2A03G00783750.1">
    <property type="protein sequence ID" value="TraesLAC2A03G00783750.1"/>
    <property type="gene ID" value="TraesLAC2A03G00783750"/>
</dbReference>
<feature type="region of interest" description="Disordered" evidence="1">
    <location>
        <begin position="1"/>
        <end position="34"/>
    </location>
</feature>
<dbReference type="Gramene" id="TraesNOR2A03G00789970.2">
    <property type="protein sequence ID" value="TraesNOR2A03G00789970.2"/>
    <property type="gene ID" value="TraesNOR2A03G00789970"/>
</dbReference>
<dbReference type="Gramene" id="TraesSYM2A03G00787680.2">
    <property type="protein sequence ID" value="TraesSYM2A03G00787680.2"/>
    <property type="gene ID" value="TraesSYM2A03G00787680"/>
</dbReference>
<dbReference type="Gramene" id="TraesSTA2A03G00777970.3">
    <property type="protein sequence ID" value="TraesSTA2A03G00777970.3"/>
    <property type="gene ID" value="TraesSTA2A03G00777970"/>
</dbReference>
<dbReference type="OMA" id="GVHINHK"/>
<dbReference type="Gramene" id="TraesJAG2A03G00779710.2">
    <property type="protein sequence ID" value="TraesJAG2A03G00779710.2"/>
    <property type="gene ID" value="TraesJAG2A03G00779710"/>
</dbReference>
<dbReference type="Gramene" id="TraesSTA2A03G00777970.1">
    <property type="protein sequence ID" value="TraesSTA2A03G00777970.1"/>
    <property type="gene ID" value="TraesSTA2A03G00777970"/>
</dbReference>
<dbReference type="Gramene" id="TraesWEE_scaffold_095294_01G000200.1">
    <property type="protein sequence ID" value="TraesWEE_scaffold_095294_01G000200.1"/>
    <property type="gene ID" value="TraesWEE_scaffold_095294_01G000200"/>
</dbReference>
<dbReference type="InterPro" id="IPR045881">
    <property type="entry name" value="MNM1-like"/>
</dbReference>
<dbReference type="Proteomes" id="UP000019116">
    <property type="component" value="Chromosome 2A"/>
</dbReference>
<dbReference type="Gramene" id="TraesROB_scaffold_073385_01G000100.1">
    <property type="protein sequence ID" value="TraesROB_scaffold_073385_01G000100.1"/>
    <property type="gene ID" value="TraesROB_scaffold_073385_01G000100"/>
</dbReference>
<feature type="compositionally biased region" description="Low complexity" evidence="1">
    <location>
        <begin position="317"/>
        <end position="328"/>
    </location>
</feature>
<proteinExistence type="predicted"/>
<dbReference type="Gramene" id="TraesLAC2A03G00783750.2">
    <property type="protein sequence ID" value="TraesLAC2A03G00783750.2"/>
    <property type="gene ID" value="TraesLAC2A03G00783750"/>
</dbReference>
<dbReference type="AlphaFoldDB" id="A0A3B6B5C1"/>
<dbReference type="Gramene" id="TraesSTA2A03G00777970.2">
    <property type="protein sequence ID" value="TraesSTA2A03G00777970.2"/>
    <property type="gene ID" value="TraesSTA2A03G00777970"/>
</dbReference>
<protein>
    <submittedName>
        <fullName evidence="2">Uncharacterized protein</fullName>
    </submittedName>
</protein>
<dbReference type="Gramene" id="TraesSYM2A03G00787680.1">
    <property type="protein sequence ID" value="TraesSYM2A03G00787680.1"/>
    <property type="gene ID" value="TraesSYM2A03G00787680"/>
</dbReference>
<dbReference type="RefSeq" id="XP_044459095.1">
    <property type="nucleotide sequence ID" value="XM_044603160.1"/>
</dbReference>
<dbReference type="Gramene" id="TraesJUL2A03G00784440.2">
    <property type="protein sequence ID" value="TraesJUL2A03G00784440.2"/>
    <property type="gene ID" value="TraesJUL2A03G00784440"/>
</dbReference>
<reference evidence="2" key="2">
    <citation type="submission" date="2018-10" db="UniProtKB">
        <authorList>
            <consortium name="EnsemblPlants"/>
        </authorList>
    </citation>
    <scope>IDENTIFICATION</scope>
</reference>
<feature type="region of interest" description="Disordered" evidence="1">
    <location>
        <begin position="305"/>
        <end position="433"/>
    </location>
</feature>
<dbReference type="Gramene" id="TraesCS2A03G1111400.1">
    <property type="protein sequence ID" value="TraesCS2A03G1111400.1.CDS"/>
    <property type="gene ID" value="TraesCS2A03G1111400"/>
</dbReference>
<dbReference type="PaxDb" id="4565-Traes_2AL_2DF28AD3D.2"/>
<reference evidence="2" key="1">
    <citation type="submission" date="2018-08" db="EMBL/GenBank/DDBJ databases">
        <authorList>
            <person name="Rossello M."/>
        </authorList>
    </citation>
    <scope>NUCLEOTIDE SEQUENCE [LARGE SCALE GENOMIC DNA]</scope>
    <source>
        <strain evidence="2">cv. Chinese Spring</strain>
    </source>
</reference>
<dbReference type="Gramene" id="TraesJUL2A03G00784440.1">
    <property type="protein sequence ID" value="TraesJUL2A03G00784440.1"/>
    <property type="gene ID" value="TraesJUL2A03G00784440"/>
</dbReference>
<feature type="region of interest" description="Disordered" evidence="1">
    <location>
        <begin position="92"/>
        <end position="123"/>
    </location>
</feature>
<dbReference type="Gramene" id="TraesCS2A02G473200.1">
    <property type="protein sequence ID" value="TraesCS2A02G473200.1"/>
    <property type="gene ID" value="TraesCS2A02G473200"/>
</dbReference>
<gene>
    <name evidence="2" type="primary">LOC123190507</name>
</gene>
<evidence type="ECO:0000256" key="1">
    <source>
        <dbReference type="SAM" id="MobiDB-lite"/>
    </source>
</evidence>
<dbReference type="OrthoDB" id="612144at2759"/>
<dbReference type="Gramene" id="TraesJAG2A03G00779710.1">
    <property type="protein sequence ID" value="TraesJAG2A03G00779710.1"/>
    <property type="gene ID" value="TraesJAG2A03G00779710"/>
</dbReference>
<dbReference type="Gramene" id="TraesCLE_scaffold_070569_01G000100.1">
    <property type="protein sequence ID" value="TraesCLE_scaffold_070569_01G000100.1"/>
    <property type="gene ID" value="TraesCLE_scaffold_070569_01G000100"/>
</dbReference>
<dbReference type="Gramene" id="TraesCAD_scaffold_091223_01G000100.1">
    <property type="protein sequence ID" value="TraesCAD_scaffold_091223_01G000100.1"/>
    <property type="gene ID" value="TraesCAD_scaffold_091223_01G000100"/>
</dbReference>
<dbReference type="RefSeq" id="XP_044459094.1">
    <property type="nucleotide sequence ID" value="XM_044603159.1"/>
</dbReference>
<name>A0A3B6B5C1_WHEAT</name>
<accession>A0A3B6B5C1</accession>
<dbReference type="PANTHER" id="PTHR34682">
    <property type="entry name" value="AT HOOK MOTIF-CONTAINING PROTEIN"/>
    <property type="match status" value="1"/>
</dbReference>
<dbReference type="PANTHER" id="PTHR34682:SF1">
    <property type="entry name" value="PROTEIN METABOLIC NETWORK MODULATOR 1"/>
    <property type="match status" value="1"/>
</dbReference>
<dbReference type="Gramene" id="TraesMAC2A03G00778700.2">
    <property type="protein sequence ID" value="TraesMAC2A03G00778700.2"/>
    <property type="gene ID" value="TraesMAC2A03G00778700"/>
</dbReference>
<dbReference type="Gramene" id="TraesMAC2A03G00778700.1">
    <property type="protein sequence ID" value="TraesMAC2A03G00778700.1"/>
    <property type="gene ID" value="TraesMAC2A03G00778700"/>
</dbReference>
<dbReference type="GeneID" id="123190507"/>
<dbReference type="Gramene" id="TraesNOR2A03G00789970.1">
    <property type="protein sequence ID" value="TraesNOR2A03G00789970.1"/>
    <property type="gene ID" value="TraesNOR2A03G00789970"/>
</dbReference>
<evidence type="ECO:0000313" key="2">
    <source>
        <dbReference type="EnsemblPlants" id="TraesCS2A02G473200.1"/>
    </source>
</evidence>
<organism evidence="2">
    <name type="scientific">Triticum aestivum</name>
    <name type="common">Wheat</name>
    <dbReference type="NCBI Taxonomy" id="4565"/>
    <lineage>
        <taxon>Eukaryota</taxon>
        <taxon>Viridiplantae</taxon>
        <taxon>Streptophyta</taxon>
        <taxon>Embryophyta</taxon>
        <taxon>Tracheophyta</taxon>
        <taxon>Spermatophyta</taxon>
        <taxon>Magnoliopsida</taxon>
        <taxon>Liliopsida</taxon>
        <taxon>Poales</taxon>
        <taxon>Poaceae</taxon>
        <taxon>BOP clade</taxon>
        <taxon>Pooideae</taxon>
        <taxon>Triticodae</taxon>
        <taxon>Triticeae</taxon>
        <taxon>Triticinae</taxon>
        <taxon>Triticum</taxon>
    </lineage>
</organism>
<keyword evidence="3" id="KW-1185">Reference proteome</keyword>
<feature type="compositionally biased region" description="Polar residues" evidence="1">
    <location>
        <begin position="114"/>
        <end position="123"/>
    </location>
</feature>
<feature type="compositionally biased region" description="Basic and acidic residues" evidence="1">
    <location>
        <begin position="415"/>
        <end position="433"/>
    </location>
</feature>